<dbReference type="RefSeq" id="WP_240717183.1">
    <property type="nucleotide sequence ID" value="NZ_JAKVTW010000002.1"/>
</dbReference>
<dbReference type="InterPro" id="IPR041180">
    <property type="entry name" value="Nmad2"/>
</dbReference>
<dbReference type="EMBL" id="JAKVTW010000002">
    <property type="protein sequence ID" value="MCH4810912.1"/>
    <property type="molecule type" value="Genomic_DNA"/>
</dbReference>
<protein>
    <recommendedName>
        <fullName evidence="1">Nucleotide modification associated domain-containing protein</fullName>
    </recommendedName>
</protein>
<feature type="domain" description="Nucleotide modification associated" evidence="1">
    <location>
        <begin position="1"/>
        <end position="203"/>
    </location>
</feature>
<organism evidence="2 3">
    <name type="scientific">Vreelandella neptunia</name>
    <dbReference type="NCBI Taxonomy" id="115551"/>
    <lineage>
        <taxon>Bacteria</taxon>
        <taxon>Pseudomonadati</taxon>
        <taxon>Pseudomonadota</taxon>
        <taxon>Gammaproteobacteria</taxon>
        <taxon>Oceanospirillales</taxon>
        <taxon>Halomonadaceae</taxon>
        <taxon>Vreelandella</taxon>
    </lineage>
</organism>
<evidence type="ECO:0000313" key="2">
    <source>
        <dbReference type="EMBL" id="MCH4810912.1"/>
    </source>
</evidence>
<accession>A0ABS9S475</accession>
<name>A0ABS9S475_9GAMM</name>
<evidence type="ECO:0000259" key="1">
    <source>
        <dbReference type="Pfam" id="PF18753"/>
    </source>
</evidence>
<comment type="caution">
    <text evidence="2">The sequence shown here is derived from an EMBL/GenBank/DDBJ whole genome shotgun (WGS) entry which is preliminary data.</text>
</comment>
<dbReference type="Pfam" id="PF18753">
    <property type="entry name" value="Nmad2"/>
    <property type="match status" value="1"/>
</dbReference>
<sequence>MNNVYIYAVSYDLGFAPNPFNGLCSLACCKPNIRERAQCGDWIIGLTGVKLNPALRCVFAMIVTQETNFDDYWGAPDFATRRPVRNGTPKKLVGDNIYHREARTSPWLQENSVHSQTDGAQCPLNTAHDTRVNRVLLSNHFLYFGSMAPSLPQPILDALSYKRNPRDYRRYSSAQAKPLTDWLEPQIAKHPNQVLADPIDFSSSWKRFSQEHQRMV</sequence>
<dbReference type="Proteomes" id="UP001320609">
    <property type="component" value="Unassembled WGS sequence"/>
</dbReference>
<proteinExistence type="predicted"/>
<reference evidence="2 3" key="1">
    <citation type="submission" date="2022-03" db="EMBL/GenBank/DDBJ databases">
        <title>Genomic signatures underlying metal tolerance in selected Arctic bacterial isolates.</title>
        <authorList>
            <person name="Thomas F.A."/>
            <person name="Venkatachalam S."/>
            <person name="Krishnan K.P."/>
        </authorList>
    </citation>
    <scope>NUCLEOTIDE SEQUENCE [LARGE SCALE GENOMIC DNA]</scope>
    <source>
        <strain evidence="2 3">HM116</strain>
    </source>
</reference>
<evidence type="ECO:0000313" key="3">
    <source>
        <dbReference type="Proteomes" id="UP001320609"/>
    </source>
</evidence>
<keyword evidence="3" id="KW-1185">Reference proteome</keyword>
<gene>
    <name evidence="2" type="ORF">MLE19_06185</name>
</gene>